<evidence type="ECO:0000313" key="10">
    <source>
        <dbReference type="Proteomes" id="UP001595075"/>
    </source>
</evidence>
<dbReference type="Pfam" id="PF00152">
    <property type="entry name" value="tRNA-synt_2"/>
    <property type="match status" value="1"/>
</dbReference>
<dbReference type="HAMAP" id="MF_00044">
    <property type="entry name" value="Asp_tRNA_synth_type1"/>
    <property type="match status" value="1"/>
</dbReference>
<dbReference type="PROSITE" id="PS50862">
    <property type="entry name" value="AA_TRNA_LIGASE_II"/>
    <property type="match status" value="1"/>
</dbReference>
<dbReference type="EMBL" id="JAZHXI010000019">
    <property type="protein sequence ID" value="KAL2061294.1"/>
    <property type="molecule type" value="Genomic_DNA"/>
</dbReference>
<dbReference type="InterPro" id="IPR004115">
    <property type="entry name" value="GAD-like_sf"/>
</dbReference>
<evidence type="ECO:0000256" key="4">
    <source>
        <dbReference type="ARBA" id="ARBA00022840"/>
    </source>
</evidence>
<feature type="compositionally biased region" description="Acidic residues" evidence="7">
    <location>
        <begin position="779"/>
        <end position="788"/>
    </location>
</feature>
<keyword evidence="2" id="KW-0436">Ligase</keyword>
<name>A0ABR4BW60_9HELO</name>
<evidence type="ECO:0000259" key="8">
    <source>
        <dbReference type="PROSITE" id="PS50862"/>
    </source>
</evidence>
<gene>
    <name evidence="9" type="ORF">VTL71DRAFT_7567</name>
</gene>
<organism evidence="9 10">
    <name type="scientific">Oculimacula yallundae</name>
    <dbReference type="NCBI Taxonomy" id="86028"/>
    <lineage>
        <taxon>Eukaryota</taxon>
        <taxon>Fungi</taxon>
        <taxon>Dikarya</taxon>
        <taxon>Ascomycota</taxon>
        <taxon>Pezizomycotina</taxon>
        <taxon>Leotiomycetes</taxon>
        <taxon>Helotiales</taxon>
        <taxon>Ploettnerulaceae</taxon>
        <taxon>Oculimacula</taxon>
    </lineage>
</organism>
<dbReference type="InterPro" id="IPR006195">
    <property type="entry name" value="aa-tRNA-synth_II"/>
</dbReference>
<evidence type="ECO:0000256" key="5">
    <source>
        <dbReference type="ARBA" id="ARBA00022917"/>
    </source>
</evidence>
<dbReference type="InterPro" id="IPR002312">
    <property type="entry name" value="Asp/Asn-tRNA-synth_IIb"/>
</dbReference>
<dbReference type="Proteomes" id="UP001595075">
    <property type="component" value="Unassembled WGS sequence"/>
</dbReference>
<evidence type="ECO:0000256" key="6">
    <source>
        <dbReference type="ARBA" id="ARBA00023146"/>
    </source>
</evidence>
<reference evidence="9 10" key="1">
    <citation type="journal article" date="2024" name="Commun. Biol.">
        <title>Comparative genomic analysis of thermophilic fungi reveals convergent evolutionary adaptations and gene losses.</title>
        <authorList>
            <person name="Steindorff A.S."/>
            <person name="Aguilar-Pontes M.V."/>
            <person name="Robinson A.J."/>
            <person name="Andreopoulos B."/>
            <person name="LaButti K."/>
            <person name="Kuo A."/>
            <person name="Mondo S."/>
            <person name="Riley R."/>
            <person name="Otillar R."/>
            <person name="Haridas S."/>
            <person name="Lipzen A."/>
            <person name="Grimwood J."/>
            <person name="Schmutz J."/>
            <person name="Clum A."/>
            <person name="Reid I.D."/>
            <person name="Moisan M.C."/>
            <person name="Butler G."/>
            <person name="Nguyen T.T.M."/>
            <person name="Dewar K."/>
            <person name="Conant G."/>
            <person name="Drula E."/>
            <person name="Henrissat B."/>
            <person name="Hansel C."/>
            <person name="Singer S."/>
            <person name="Hutchinson M.I."/>
            <person name="de Vries R.P."/>
            <person name="Natvig D.O."/>
            <person name="Powell A.J."/>
            <person name="Tsang A."/>
            <person name="Grigoriev I.V."/>
        </authorList>
    </citation>
    <scope>NUCLEOTIDE SEQUENCE [LARGE SCALE GENOMIC DNA]</scope>
    <source>
        <strain evidence="9 10">CBS 494.80</strain>
    </source>
</reference>
<dbReference type="PANTHER" id="PTHR22594">
    <property type="entry name" value="ASPARTYL/LYSYL-TRNA SYNTHETASE"/>
    <property type="match status" value="1"/>
</dbReference>
<feature type="region of interest" description="Disordered" evidence="7">
    <location>
        <begin position="769"/>
        <end position="796"/>
    </location>
</feature>
<comment type="similarity">
    <text evidence="1">Belongs to the class-II aminoacyl-tRNA synthetase family. Type 1 subfamily.</text>
</comment>
<dbReference type="Gene3D" id="3.30.1360.30">
    <property type="entry name" value="GAD-like domain"/>
    <property type="match status" value="1"/>
</dbReference>
<dbReference type="NCBIfam" id="TIGR00459">
    <property type="entry name" value="aspS_bact"/>
    <property type="match status" value="1"/>
</dbReference>
<accession>A0ABR4BW60</accession>
<dbReference type="InterPro" id="IPR045864">
    <property type="entry name" value="aa-tRNA-synth_II/BPL/LPL"/>
</dbReference>
<keyword evidence="4" id="KW-0067">ATP-binding</keyword>
<evidence type="ECO:0000256" key="7">
    <source>
        <dbReference type="SAM" id="MobiDB-lite"/>
    </source>
</evidence>
<feature type="domain" description="Aminoacyl-transfer RNA synthetases class-II family profile" evidence="8">
    <location>
        <begin position="215"/>
        <end position="697"/>
    </location>
</feature>
<dbReference type="Gene3D" id="3.30.930.10">
    <property type="entry name" value="Bira Bifunctional Protein, Domain 2"/>
    <property type="match status" value="1"/>
</dbReference>
<evidence type="ECO:0000256" key="3">
    <source>
        <dbReference type="ARBA" id="ARBA00022741"/>
    </source>
</evidence>
<evidence type="ECO:0000256" key="2">
    <source>
        <dbReference type="ARBA" id="ARBA00022598"/>
    </source>
</evidence>
<dbReference type="PRINTS" id="PR01042">
    <property type="entry name" value="TRNASYNTHASP"/>
</dbReference>
<keyword evidence="10" id="KW-1185">Reference proteome</keyword>
<keyword evidence="5" id="KW-0648">Protein biosynthesis</keyword>
<evidence type="ECO:0000313" key="9">
    <source>
        <dbReference type="EMBL" id="KAL2061294.1"/>
    </source>
</evidence>
<evidence type="ECO:0000256" key="1">
    <source>
        <dbReference type="ARBA" id="ARBA00006303"/>
    </source>
</evidence>
<keyword evidence="3" id="KW-0547">Nucleotide-binding</keyword>
<proteinExistence type="inferred from homology"/>
<sequence>MNLITQTARHGMRLHTQRLLQLAPAARSALLRGSVLSRRSCLHLSARALAEQAAVPAESDITSTSFWKEYRDTYFAWGWSLHEKSLGRTVTASGHLISVTALSDSLVFGRVWSGAETESEATILNIICRDPQKCAELKSIRLNSPVSVTGSLGIKHVKNKNKDQDEALPPSSLNLDQVELIVSEISCLNTVAVSHLRADHNYPPSSRHLQIRFDAALRQRLQFRATLTRNIRNILQDFQEVETPILFKSTPEGAREFLVPTRKAGYAYALPQSPQQYKQILIASGIKKYFQFAKCFRDEDLRADRQPEFTQIDIEMAFATGYDVMARVESMVKELYNMIRLQKQQGFNESAAIDAPITRKKFRRMPYENAMQRYGSDKPDLRINATIHSIKDAVTPSLKSMLTSLPSPKVEAFKLRLDASPKEVSKFIRRFMDSPEAEPFKTNVDGAPGICVFDSSQPIEGLRIFGFEGAEAMKRIWKEAQFPNLRNDDEAAIESQKEFQDGDLIIIQARENIPYSGGSTALGRLRLAIYKAAIAEKLIEPDPMHRYLWVTKFPMFTLENDTDPGQGGSAGFSATHHPFTAPYSAADVDLLLTDPVKARADHYDLVVNGVELGGGSRRIHNAEMQRFVMRDILKMKPERMSDFSHLLAALESGCPPHAGFALGFDRLVAILTGRESIKDVIAFPKSSKGEDIMVRSPSRMTDAELATYHLALADGVSKTAVQDSDAVVAGSLLAEETLKEAMTQGITTGEAKEDSMIAEEAIAEDTITGETIVEKGTDAAEDVTEDTTSDLSSPKL</sequence>
<dbReference type="InterPro" id="IPR004524">
    <property type="entry name" value="Asp-tRNA-ligase_1"/>
</dbReference>
<dbReference type="SUPFAM" id="SSF55681">
    <property type="entry name" value="Class II aaRS and biotin synthetases"/>
    <property type="match status" value="1"/>
</dbReference>
<dbReference type="InterPro" id="IPR004364">
    <property type="entry name" value="Aa-tRNA-synt_II"/>
</dbReference>
<keyword evidence="6" id="KW-0030">Aminoacyl-tRNA synthetase</keyword>
<comment type="caution">
    <text evidence="9">The sequence shown here is derived from an EMBL/GenBank/DDBJ whole genome shotgun (WGS) entry which is preliminary data.</text>
</comment>
<protein>
    <recommendedName>
        <fullName evidence="8">Aminoacyl-transfer RNA synthetases class-II family profile domain-containing protein</fullName>
    </recommendedName>
</protein>
<dbReference type="PANTHER" id="PTHR22594:SF5">
    <property type="entry name" value="ASPARTATE--TRNA LIGASE, MITOCHONDRIAL"/>
    <property type="match status" value="1"/>
</dbReference>